<comment type="subcellular location">
    <subcellularLocation>
        <location evidence="1 8">Cell membrane</location>
        <topology evidence="1 8">Multi-pass membrane protein</topology>
    </subcellularLocation>
</comment>
<keyword evidence="4 8" id="KW-1003">Cell membrane</keyword>
<dbReference type="InterPro" id="IPR003784">
    <property type="entry name" value="BioY"/>
</dbReference>
<dbReference type="RefSeq" id="WP_314731191.1">
    <property type="nucleotide sequence ID" value="NZ_CAUTDC010000014.1"/>
</dbReference>
<dbReference type="Pfam" id="PF02632">
    <property type="entry name" value="BioY"/>
    <property type="match status" value="1"/>
</dbReference>
<feature type="transmembrane region" description="Helical" evidence="9">
    <location>
        <begin position="143"/>
        <end position="164"/>
    </location>
</feature>
<keyword evidence="5 9" id="KW-0812">Transmembrane</keyword>
<keyword evidence="7 8" id="KW-0472">Membrane</keyword>
<keyword evidence="3 8" id="KW-0813">Transport</keyword>
<sequence length="178" mass="19042">MKFEIKELLVLALMTAVMAVLSPISIPVGPVPISLGTFAVCLTVAVLGRKMGTISYLIYLLLGLIGLPVFSNYGAGLGKLLGPTGGYLFGMLFLSIVGGFGLDHFPGSFVVQYIFFLIGIALCYVFGTLWLAKVLSLDTAKAVSLGVLPFIVPDCIKVFIALKLGKKLRSAVRLWKNI</sequence>
<accession>A0A930GWV9</accession>
<dbReference type="PANTHER" id="PTHR34295">
    <property type="entry name" value="BIOTIN TRANSPORTER BIOY"/>
    <property type="match status" value="1"/>
</dbReference>
<keyword evidence="6 9" id="KW-1133">Transmembrane helix</keyword>
<dbReference type="GO" id="GO:0005886">
    <property type="term" value="C:plasma membrane"/>
    <property type="evidence" value="ECO:0007669"/>
    <property type="project" value="UniProtKB-SubCell"/>
</dbReference>
<reference evidence="10" key="1">
    <citation type="submission" date="2020-04" db="EMBL/GenBank/DDBJ databases">
        <title>Deep metagenomics examines the oral microbiome during advanced dental caries in children, revealing novel taxa and co-occurrences with host molecules.</title>
        <authorList>
            <person name="Baker J.L."/>
            <person name="Morton J.T."/>
            <person name="Dinis M."/>
            <person name="Alvarez R."/>
            <person name="Tran N.C."/>
            <person name="Knight R."/>
            <person name="Edlund A."/>
        </authorList>
    </citation>
    <scope>NUCLEOTIDE SEQUENCE</scope>
    <source>
        <strain evidence="10">JCVI_24_bin.2</strain>
    </source>
</reference>
<comment type="caution">
    <text evidence="10">The sequence shown here is derived from an EMBL/GenBank/DDBJ whole genome shotgun (WGS) entry which is preliminary data.</text>
</comment>
<feature type="transmembrane region" description="Helical" evidence="9">
    <location>
        <begin position="85"/>
        <end position="102"/>
    </location>
</feature>
<evidence type="ECO:0000256" key="8">
    <source>
        <dbReference type="PIRNR" id="PIRNR016661"/>
    </source>
</evidence>
<evidence type="ECO:0000256" key="2">
    <source>
        <dbReference type="ARBA" id="ARBA00010692"/>
    </source>
</evidence>
<dbReference type="Gene3D" id="1.10.1760.20">
    <property type="match status" value="1"/>
</dbReference>
<evidence type="ECO:0000256" key="6">
    <source>
        <dbReference type="ARBA" id="ARBA00022989"/>
    </source>
</evidence>
<dbReference type="GO" id="GO:0015225">
    <property type="term" value="F:biotin transmembrane transporter activity"/>
    <property type="evidence" value="ECO:0007669"/>
    <property type="project" value="UniProtKB-UniRule"/>
</dbReference>
<evidence type="ECO:0000256" key="7">
    <source>
        <dbReference type="ARBA" id="ARBA00023136"/>
    </source>
</evidence>
<dbReference type="PANTHER" id="PTHR34295:SF4">
    <property type="entry name" value="BIOTIN TRANSPORTER BIOY-RELATED"/>
    <property type="match status" value="1"/>
</dbReference>
<dbReference type="Proteomes" id="UP000709351">
    <property type="component" value="Unassembled WGS sequence"/>
</dbReference>
<comment type="similarity">
    <text evidence="2 8">Belongs to the BioY family.</text>
</comment>
<dbReference type="PIRSF" id="PIRSF016661">
    <property type="entry name" value="BioY"/>
    <property type="match status" value="1"/>
</dbReference>
<feature type="transmembrane region" description="Helical" evidence="9">
    <location>
        <begin position="109"/>
        <end position="131"/>
    </location>
</feature>
<dbReference type="AlphaFoldDB" id="A0A930GWV9"/>
<evidence type="ECO:0000313" key="11">
    <source>
        <dbReference type="Proteomes" id="UP000709351"/>
    </source>
</evidence>
<proteinExistence type="inferred from homology"/>
<feature type="transmembrane region" description="Helical" evidence="9">
    <location>
        <begin position="29"/>
        <end position="47"/>
    </location>
</feature>
<evidence type="ECO:0000256" key="1">
    <source>
        <dbReference type="ARBA" id="ARBA00004651"/>
    </source>
</evidence>
<feature type="transmembrane region" description="Helical" evidence="9">
    <location>
        <begin position="54"/>
        <end position="73"/>
    </location>
</feature>
<gene>
    <name evidence="10" type="ORF">HXM93_00680</name>
</gene>
<evidence type="ECO:0000256" key="9">
    <source>
        <dbReference type="SAM" id="Phobius"/>
    </source>
</evidence>
<protein>
    <recommendedName>
        <fullName evidence="8">Biotin transporter</fullName>
    </recommendedName>
</protein>
<evidence type="ECO:0000256" key="3">
    <source>
        <dbReference type="ARBA" id="ARBA00022448"/>
    </source>
</evidence>
<evidence type="ECO:0000256" key="5">
    <source>
        <dbReference type="ARBA" id="ARBA00022692"/>
    </source>
</evidence>
<evidence type="ECO:0000256" key="4">
    <source>
        <dbReference type="ARBA" id="ARBA00022475"/>
    </source>
</evidence>
<organism evidence="10 11">
    <name type="scientific">Oribacterium parvum</name>
    <dbReference type="NCBI Taxonomy" id="1501329"/>
    <lineage>
        <taxon>Bacteria</taxon>
        <taxon>Bacillati</taxon>
        <taxon>Bacillota</taxon>
        <taxon>Clostridia</taxon>
        <taxon>Lachnospirales</taxon>
        <taxon>Lachnospiraceae</taxon>
        <taxon>Oribacterium</taxon>
    </lineage>
</organism>
<dbReference type="EMBL" id="JABZRD010000022">
    <property type="protein sequence ID" value="MBF1283036.1"/>
    <property type="molecule type" value="Genomic_DNA"/>
</dbReference>
<name>A0A930GWV9_9FIRM</name>
<evidence type="ECO:0000313" key="10">
    <source>
        <dbReference type="EMBL" id="MBF1283036.1"/>
    </source>
</evidence>